<accession>A0A108U515</accession>
<dbReference type="InterPro" id="IPR039426">
    <property type="entry name" value="TonB-dep_rcpt-like"/>
</dbReference>
<dbReference type="EMBL" id="JAJA02000001">
    <property type="protein sequence ID" value="KWS02672.1"/>
    <property type="molecule type" value="Genomic_DNA"/>
</dbReference>
<feature type="chain" id="PRO_5007131523" evidence="8">
    <location>
        <begin position="43"/>
        <end position="1018"/>
    </location>
</feature>
<dbReference type="GO" id="GO:0009279">
    <property type="term" value="C:cell outer membrane"/>
    <property type="evidence" value="ECO:0007669"/>
    <property type="project" value="UniProtKB-SubCell"/>
</dbReference>
<keyword evidence="4" id="KW-0812">Transmembrane</keyword>
<dbReference type="GO" id="GO:0044718">
    <property type="term" value="P:siderophore transmembrane transport"/>
    <property type="evidence" value="ECO:0007669"/>
    <property type="project" value="TreeGrafter"/>
</dbReference>
<feature type="region of interest" description="Disordered" evidence="7">
    <location>
        <begin position="287"/>
        <end position="307"/>
    </location>
</feature>
<dbReference type="InterPro" id="IPR013784">
    <property type="entry name" value="Carb-bd-like_fold"/>
</dbReference>
<dbReference type="PANTHER" id="PTHR30069">
    <property type="entry name" value="TONB-DEPENDENT OUTER MEMBRANE RECEPTOR"/>
    <property type="match status" value="1"/>
</dbReference>
<proteinExistence type="predicted"/>
<dbReference type="InterPro" id="IPR057601">
    <property type="entry name" value="Oar-like_b-barrel"/>
</dbReference>
<dbReference type="SUPFAM" id="SSF49452">
    <property type="entry name" value="Starch-binding domain-like"/>
    <property type="match status" value="1"/>
</dbReference>
<keyword evidence="3" id="KW-1134">Transmembrane beta strand</keyword>
<keyword evidence="5" id="KW-0472">Membrane</keyword>
<evidence type="ECO:0000256" key="3">
    <source>
        <dbReference type="ARBA" id="ARBA00022452"/>
    </source>
</evidence>
<dbReference type="Pfam" id="PF13620">
    <property type="entry name" value="CarboxypepD_reg"/>
    <property type="match status" value="1"/>
</dbReference>
<keyword evidence="8" id="KW-0732">Signal</keyword>
<dbReference type="Pfam" id="PF25183">
    <property type="entry name" value="OMP_b-brl_4"/>
    <property type="match status" value="2"/>
</dbReference>
<feature type="signal peptide" evidence="8">
    <location>
        <begin position="1"/>
        <end position="42"/>
    </location>
</feature>
<dbReference type="SUPFAM" id="SSF56935">
    <property type="entry name" value="Porins"/>
    <property type="match status" value="1"/>
</dbReference>
<keyword evidence="11" id="KW-1185">Reference proteome</keyword>
<organism evidence="10 11">
    <name type="scientific">Lysobacter capsici AZ78</name>
    <dbReference type="NCBI Taxonomy" id="1444315"/>
    <lineage>
        <taxon>Bacteria</taxon>
        <taxon>Pseudomonadati</taxon>
        <taxon>Pseudomonadota</taxon>
        <taxon>Gammaproteobacteria</taxon>
        <taxon>Lysobacterales</taxon>
        <taxon>Lysobacteraceae</taxon>
        <taxon>Lysobacter</taxon>
    </lineage>
</organism>
<reference evidence="10 11" key="1">
    <citation type="journal article" date="2014" name="Genome Announc.">
        <title>Draft Genome Sequence of Lysobacter capsici AZ78, a Bacterium Antagonistic to Plant-Pathogenic Oomycetes.</title>
        <authorList>
            <person name="Puopolo G."/>
            <person name="Sonego P."/>
            <person name="Engelen K."/>
            <person name="Pertot I."/>
        </authorList>
    </citation>
    <scope>NUCLEOTIDE SEQUENCE [LARGE SCALE GENOMIC DNA]</scope>
    <source>
        <strain evidence="10 11">AZ78</strain>
    </source>
</reference>
<dbReference type="Gene3D" id="2.60.40.1120">
    <property type="entry name" value="Carboxypeptidase-like, regulatory domain"/>
    <property type="match status" value="1"/>
</dbReference>
<comment type="caution">
    <text evidence="10">The sequence shown here is derived from an EMBL/GenBank/DDBJ whole genome shotgun (WGS) entry which is preliminary data.</text>
</comment>
<gene>
    <name evidence="10" type="ORF">AZ78_0216</name>
</gene>
<evidence type="ECO:0000256" key="4">
    <source>
        <dbReference type="ARBA" id="ARBA00022692"/>
    </source>
</evidence>
<feature type="domain" description="TonB-dependent transporter Oar-like beta-barrel" evidence="9">
    <location>
        <begin position="268"/>
        <end position="356"/>
    </location>
</feature>
<evidence type="ECO:0000259" key="9">
    <source>
        <dbReference type="Pfam" id="PF25183"/>
    </source>
</evidence>
<dbReference type="GO" id="GO:0015344">
    <property type="term" value="F:siderophore uptake transmembrane transporter activity"/>
    <property type="evidence" value="ECO:0007669"/>
    <property type="project" value="TreeGrafter"/>
</dbReference>
<evidence type="ECO:0000313" key="10">
    <source>
        <dbReference type="EMBL" id="KWS02672.1"/>
    </source>
</evidence>
<dbReference type="Gene3D" id="2.170.130.10">
    <property type="entry name" value="TonB-dependent receptor, plug domain"/>
    <property type="match status" value="1"/>
</dbReference>
<evidence type="ECO:0000256" key="8">
    <source>
        <dbReference type="SAM" id="SignalP"/>
    </source>
</evidence>
<evidence type="ECO:0000256" key="5">
    <source>
        <dbReference type="ARBA" id="ARBA00023136"/>
    </source>
</evidence>
<dbReference type="Gene3D" id="2.40.170.20">
    <property type="entry name" value="TonB-dependent receptor, beta-barrel domain"/>
    <property type="match status" value="1"/>
</dbReference>
<keyword evidence="6" id="KW-0998">Cell outer membrane</keyword>
<keyword evidence="2" id="KW-0813">Transport</keyword>
<evidence type="ECO:0000256" key="1">
    <source>
        <dbReference type="ARBA" id="ARBA00004571"/>
    </source>
</evidence>
<dbReference type="InterPro" id="IPR036942">
    <property type="entry name" value="Beta-barrel_TonB_sf"/>
</dbReference>
<protein>
    <submittedName>
        <fullName evidence="10">OmpA-related protein</fullName>
    </submittedName>
</protein>
<dbReference type="OrthoDB" id="9768147at2"/>
<evidence type="ECO:0000256" key="7">
    <source>
        <dbReference type="SAM" id="MobiDB-lite"/>
    </source>
</evidence>
<comment type="subcellular location">
    <subcellularLocation>
        <location evidence="1">Cell outer membrane</location>
        <topology evidence="1">Multi-pass membrane protein</topology>
    </subcellularLocation>
</comment>
<dbReference type="AlphaFoldDB" id="A0A108U515"/>
<dbReference type="PANTHER" id="PTHR30069:SF46">
    <property type="entry name" value="OAR PROTEIN"/>
    <property type="match status" value="1"/>
</dbReference>
<dbReference type="GO" id="GO:0030246">
    <property type="term" value="F:carbohydrate binding"/>
    <property type="evidence" value="ECO:0007669"/>
    <property type="project" value="InterPro"/>
</dbReference>
<evidence type="ECO:0000256" key="2">
    <source>
        <dbReference type="ARBA" id="ARBA00022448"/>
    </source>
</evidence>
<evidence type="ECO:0000313" key="11">
    <source>
        <dbReference type="Proteomes" id="UP000023435"/>
    </source>
</evidence>
<feature type="domain" description="TonB-dependent transporter Oar-like beta-barrel" evidence="9">
    <location>
        <begin position="361"/>
        <end position="902"/>
    </location>
</feature>
<sequence length="1018" mass="110692">MNQTNPQTPQRPRSGLRFDTGRNLLACALASCLAMAAPVALAQSTAATIRGTISGNAGPAANASVTATNTASGLVRKVQTTADGNYTLAGLPPGTYRIDVNADGQSNTRNVTVAVGQSATLNLSTGGVAETAPAGEATDLDKVTVTSSALAEVRTSENATYISNKQIESLPQGTRNFLAFADTVPGVQFVQSGNGSTSIRSGAQSSNGVNVYIDGVGQKNYVLPGGVGGQDDTRGNPFPQSAIGEYKVITSNYKAEFDQLSSAAITAVTRSGTNEFHGDFFWDHTSEKWRSPTPAEDKSGKKTDSKEEQYGISFGGPIIQDKMHFFVAYEAKEYNTPFTIRPGEGVTAAQLPAQFQSLIGGVNAPFKEDLYFGKVDLTLGENHYFELTGKYRDETEITGVDGISTVPFGTAKDNSDKRLDLRYQYTGNGWLNDAHITYEDGSYNPRANSFGNGYVLTRADINSTGDKRVLNAGPGENFQDKAQKGYSFQDDLTFTDLQWHGSHTIKTGIKYKSIDISATEQIPFNPQFFYDINGDLASPYLVRFGAGLPGIADGSVKSNNKQFGIYIQDDWEVNDKLTLNLGVRWDYETSDVYTDYRTPNDVVNALNSQDPRAPSGQTYRQTLARGGVDLNDYISTGRERSNFKDAFQPRLGFSYDLNADQRHVIYGGAGRAYDRNIFNNLQLETTKGTFPTYSFRFNQPGHACTPGVGDCLAFNPGLLSREALEALVAANPNTGREVFLLNNDLKTPYSDQYSIGMRNAVMIGETEWQTDIGLSRIVSKDGFAFLLGNRNPDGSFYPAPDAVWGAPFGAGIPGFGRALILGVNGIETRANSLLVKIDKPYTRESGWGVTLAYTFTDAEENRENGESFSLDHPNLSGFGWHDAKGVPRNRLVATGIYDGPWGLTFSGKMTLASPTGYYFVNCSQSGPNDNFCFTDQFKPDKTIGFKQLDLAVTKEFDTGAGIKFRIRGDVLNVTNARNYNQYDTFAGRLNAPNANFGDHQDGIILPTRMFKLSMGFSW</sequence>
<name>A0A108U515_9GAMM</name>
<dbReference type="Proteomes" id="UP000023435">
    <property type="component" value="Unassembled WGS sequence"/>
</dbReference>
<evidence type="ECO:0000256" key="6">
    <source>
        <dbReference type="ARBA" id="ARBA00023237"/>
    </source>
</evidence>
<dbReference type="InterPro" id="IPR037066">
    <property type="entry name" value="Plug_dom_sf"/>
</dbReference>